<dbReference type="PANTHER" id="PTHR23037">
    <property type="entry name" value="CYTOKINE RECEPTOR"/>
    <property type="match status" value="1"/>
</dbReference>
<keyword evidence="12" id="KW-1185">Reference proteome</keyword>
<dbReference type="FunFam" id="2.60.40.10:FF:001087">
    <property type="entry name" value="Colony stimulating factor 2 receptor alpha subunit"/>
    <property type="match status" value="1"/>
</dbReference>
<accession>A0A7N4NLV9</accession>
<feature type="chain" id="PRO_5029528549" evidence="9">
    <location>
        <begin position="24"/>
        <end position="379"/>
    </location>
</feature>
<feature type="signal peptide" evidence="9">
    <location>
        <begin position="1"/>
        <end position="23"/>
    </location>
</feature>
<dbReference type="GeneTree" id="ENSGT00520000055993"/>
<dbReference type="InterPro" id="IPR036116">
    <property type="entry name" value="FN3_sf"/>
</dbReference>
<dbReference type="InterPro" id="IPR015321">
    <property type="entry name" value="TypeI_recpt_CBD"/>
</dbReference>
<evidence type="ECO:0000256" key="3">
    <source>
        <dbReference type="ARBA" id="ARBA00022729"/>
    </source>
</evidence>
<proteinExistence type="predicted"/>
<dbReference type="OMA" id="NWRKMEL"/>
<sequence>MTYFMDDLMAFIWISILLTSVYCLTEEQEDLAAKVSELSVTISKKDPKRVELIWDNSDNITTPTSVMQTPYSPVMDMDYIKKVCCHFSNCNLNHGGEDTAAKNFSCIVYNIYFMNCTWTVGKAAPNHVQYYLYSQNAKKKQESECTNYIKDSQKRHVGCHFDELDRFGGKAYFLVTGSSKRIKIKNFCSEKISLFSIEKYNAPSNITVNCSKSNCLIQWQKPKTRIEIGDTEFRYMLCIQKLGSQYTNDTEIELPGSTKNEYVFTNFDMEKNYILKIRARHRRASWGYWSKPIEFGSSEEQKRSPIYNYILMVFGTVVFVLIIIFLFKRYHIMQKLFPPIPQIKDKVNICDHLNRQIIWEEFKYYPEKCEEIMTIDVMG</sequence>
<dbReference type="Gene3D" id="2.60.40.10">
    <property type="entry name" value="Immunoglobulins"/>
    <property type="match status" value="2"/>
</dbReference>
<dbReference type="RefSeq" id="XP_023356140.1">
    <property type="nucleotide sequence ID" value="XM_023500372.2"/>
</dbReference>
<reference evidence="11 12" key="1">
    <citation type="journal article" date="2011" name="Proc. Natl. Acad. Sci. U.S.A.">
        <title>Genetic diversity and population structure of the endangered marsupial Sarcophilus harrisii (Tasmanian devil).</title>
        <authorList>
            <person name="Miller W."/>
            <person name="Hayes V.M."/>
            <person name="Ratan A."/>
            <person name="Petersen D.C."/>
            <person name="Wittekindt N.E."/>
            <person name="Miller J."/>
            <person name="Walenz B."/>
            <person name="Knight J."/>
            <person name="Qi J."/>
            <person name="Zhao F."/>
            <person name="Wang Q."/>
            <person name="Bedoya-Reina O.C."/>
            <person name="Katiyar N."/>
            <person name="Tomsho L.P."/>
            <person name="Kasson L.M."/>
            <person name="Hardie R.A."/>
            <person name="Woodbridge P."/>
            <person name="Tindall E.A."/>
            <person name="Bertelsen M.F."/>
            <person name="Dixon D."/>
            <person name="Pyecroft S."/>
            <person name="Helgen K.M."/>
            <person name="Lesk A.M."/>
            <person name="Pringle T.H."/>
            <person name="Patterson N."/>
            <person name="Zhang Y."/>
            <person name="Kreiss A."/>
            <person name="Woods G.M."/>
            <person name="Jones M.E."/>
            <person name="Schuster S.C."/>
        </authorList>
    </citation>
    <scope>NUCLEOTIDE SEQUENCE [LARGE SCALE GENOMIC DNA]</scope>
</reference>
<evidence type="ECO:0000256" key="4">
    <source>
        <dbReference type="ARBA" id="ARBA00022989"/>
    </source>
</evidence>
<evidence type="ECO:0000256" key="6">
    <source>
        <dbReference type="ARBA" id="ARBA00023170"/>
    </source>
</evidence>
<dbReference type="GO" id="GO:0004896">
    <property type="term" value="F:cytokine receptor activity"/>
    <property type="evidence" value="ECO:0007669"/>
    <property type="project" value="TreeGrafter"/>
</dbReference>
<keyword evidence="6" id="KW-0675">Receptor</keyword>
<evidence type="ECO:0000256" key="5">
    <source>
        <dbReference type="ARBA" id="ARBA00023136"/>
    </source>
</evidence>
<dbReference type="KEGG" id="shr:105749994"/>
<dbReference type="PANTHER" id="PTHR23037:SF46">
    <property type="entry name" value="INTERLEUKIN 5 RECEPTOR SUBUNIT ALPHA"/>
    <property type="match status" value="1"/>
</dbReference>
<dbReference type="GeneID" id="105749994"/>
<feature type="transmembrane region" description="Helical" evidence="8">
    <location>
        <begin position="306"/>
        <end position="327"/>
    </location>
</feature>
<protein>
    <submittedName>
        <fullName evidence="11">Colony stimulating factor 2 receptor subunit alpha</fullName>
    </submittedName>
</protein>
<dbReference type="InterPro" id="IPR013783">
    <property type="entry name" value="Ig-like_fold"/>
</dbReference>
<keyword evidence="5 8" id="KW-0472">Membrane</keyword>
<feature type="domain" description="Fibronectin type-III" evidence="10">
    <location>
        <begin position="202"/>
        <end position="300"/>
    </location>
</feature>
<evidence type="ECO:0000259" key="10">
    <source>
        <dbReference type="PROSITE" id="PS50853"/>
    </source>
</evidence>
<dbReference type="CTD" id="1438"/>
<evidence type="ECO:0000256" key="7">
    <source>
        <dbReference type="ARBA" id="ARBA00023180"/>
    </source>
</evidence>
<comment type="subcellular location">
    <subcellularLocation>
        <location evidence="1">Membrane</location>
        <topology evidence="1">Single-pass type I membrane protein</topology>
    </subcellularLocation>
</comment>
<dbReference type="GO" id="GO:0009897">
    <property type="term" value="C:external side of plasma membrane"/>
    <property type="evidence" value="ECO:0007669"/>
    <property type="project" value="TreeGrafter"/>
</dbReference>
<keyword evidence="7" id="KW-0325">Glycoprotein</keyword>
<dbReference type="RefSeq" id="XP_031814928.1">
    <property type="nucleotide sequence ID" value="XM_031959068.1"/>
</dbReference>
<dbReference type="SUPFAM" id="SSF49265">
    <property type="entry name" value="Fibronectin type III"/>
    <property type="match status" value="2"/>
</dbReference>
<keyword evidence="4 8" id="KW-1133">Transmembrane helix</keyword>
<evidence type="ECO:0000256" key="1">
    <source>
        <dbReference type="ARBA" id="ARBA00004479"/>
    </source>
</evidence>
<evidence type="ECO:0000256" key="9">
    <source>
        <dbReference type="SAM" id="SignalP"/>
    </source>
</evidence>
<dbReference type="OrthoDB" id="9835959at2759"/>
<dbReference type="PROSITE" id="PS50853">
    <property type="entry name" value="FN3"/>
    <property type="match status" value="1"/>
</dbReference>
<evidence type="ECO:0000313" key="11">
    <source>
        <dbReference type="Ensembl" id="ENSSHAP00000025364.1"/>
    </source>
</evidence>
<dbReference type="AlphaFoldDB" id="A0A7N4NLV9"/>
<dbReference type="InterPro" id="IPR003961">
    <property type="entry name" value="FN3_dom"/>
</dbReference>
<dbReference type="Proteomes" id="UP000007648">
    <property type="component" value="Unassembled WGS sequence"/>
</dbReference>
<dbReference type="Pfam" id="PF00041">
    <property type="entry name" value="fn3"/>
    <property type="match status" value="1"/>
</dbReference>
<evidence type="ECO:0000256" key="2">
    <source>
        <dbReference type="ARBA" id="ARBA00022692"/>
    </source>
</evidence>
<name>A0A7N4NLV9_SARHA</name>
<organism evidence="11 12">
    <name type="scientific">Sarcophilus harrisii</name>
    <name type="common">Tasmanian devil</name>
    <name type="synonym">Sarcophilus laniarius</name>
    <dbReference type="NCBI Taxonomy" id="9305"/>
    <lineage>
        <taxon>Eukaryota</taxon>
        <taxon>Metazoa</taxon>
        <taxon>Chordata</taxon>
        <taxon>Craniata</taxon>
        <taxon>Vertebrata</taxon>
        <taxon>Euteleostomi</taxon>
        <taxon>Mammalia</taxon>
        <taxon>Metatheria</taxon>
        <taxon>Dasyuromorphia</taxon>
        <taxon>Dasyuridae</taxon>
        <taxon>Sarcophilus</taxon>
    </lineage>
</organism>
<evidence type="ECO:0000313" key="12">
    <source>
        <dbReference type="Proteomes" id="UP000007648"/>
    </source>
</evidence>
<dbReference type="CDD" id="cd00063">
    <property type="entry name" value="FN3"/>
    <property type="match status" value="1"/>
</dbReference>
<keyword evidence="2 8" id="KW-0812">Transmembrane</keyword>
<reference evidence="11" key="2">
    <citation type="submission" date="2025-08" db="UniProtKB">
        <authorList>
            <consortium name="Ensembl"/>
        </authorList>
    </citation>
    <scope>IDENTIFICATION</scope>
</reference>
<gene>
    <name evidence="11" type="primary">CSF2RA</name>
</gene>
<evidence type="ECO:0000256" key="8">
    <source>
        <dbReference type="SAM" id="Phobius"/>
    </source>
</evidence>
<keyword evidence="3 9" id="KW-0732">Signal</keyword>
<reference evidence="11" key="3">
    <citation type="submission" date="2025-09" db="UniProtKB">
        <authorList>
            <consortium name="Ensembl"/>
        </authorList>
    </citation>
    <scope>IDENTIFICATION</scope>
</reference>
<dbReference type="Pfam" id="PF09240">
    <property type="entry name" value="IL6Ra-bind"/>
    <property type="match status" value="1"/>
</dbReference>
<dbReference type="Ensembl" id="ENSSHAT00000039233.1">
    <property type="protein sequence ID" value="ENSSHAP00000025364.1"/>
    <property type="gene ID" value="ENSSHAG00000004463.2"/>
</dbReference>